<proteinExistence type="predicted"/>
<dbReference type="EMBL" id="JBJQND010000009">
    <property type="protein sequence ID" value="KAL3867306.1"/>
    <property type="molecule type" value="Genomic_DNA"/>
</dbReference>
<dbReference type="Pfam" id="PF00629">
    <property type="entry name" value="MAM"/>
    <property type="match status" value="1"/>
</dbReference>
<comment type="caution">
    <text evidence="2">The sequence shown here is derived from an EMBL/GenBank/DDBJ whole genome shotgun (WGS) entry which is preliminary data.</text>
</comment>
<dbReference type="AlphaFoldDB" id="A0ABD3W099"/>
<organism evidence="2 3">
    <name type="scientific">Sinanodonta woodiana</name>
    <name type="common">Chinese pond mussel</name>
    <name type="synonym">Anodonta woodiana</name>
    <dbReference type="NCBI Taxonomy" id="1069815"/>
    <lineage>
        <taxon>Eukaryota</taxon>
        <taxon>Metazoa</taxon>
        <taxon>Spiralia</taxon>
        <taxon>Lophotrochozoa</taxon>
        <taxon>Mollusca</taxon>
        <taxon>Bivalvia</taxon>
        <taxon>Autobranchia</taxon>
        <taxon>Heteroconchia</taxon>
        <taxon>Palaeoheterodonta</taxon>
        <taxon>Unionida</taxon>
        <taxon>Unionoidea</taxon>
        <taxon>Unionidae</taxon>
        <taxon>Unioninae</taxon>
        <taxon>Sinanodonta</taxon>
    </lineage>
</organism>
<sequence length="196" mass="21701">MANTRLHYGSDLAIDDITFDPNPTVLTTVSQTYPTTVSQTYPTTSPPPRYLTCDFEVNLCGWEQDGDLQWELKHGASPDRTSGIVDGHILGGGRQYAFLNGHTAVNSSYVARLDSGQVFFQPGTNISFWYHMNGAGIGSLNLLQRTPDGNKVILWSRTGRQNPEWLKAEVSLPPGTYSVGHFLKLDVSDHTNMLRN</sequence>
<dbReference type="PROSITE" id="PS50060">
    <property type="entry name" value="MAM_2"/>
    <property type="match status" value="1"/>
</dbReference>
<evidence type="ECO:0000259" key="1">
    <source>
        <dbReference type="PROSITE" id="PS50060"/>
    </source>
</evidence>
<dbReference type="InterPro" id="IPR013320">
    <property type="entry name" value="ConA-like_dom_sf"/>
</dbReference>
<reference evidence="2 3" key="1">
    <citation type="submission" date="2024-11" db="EMBL/GenBank/DDBJ databases">
        <title>Chromosome-level genome assembly of the freshwater bivalve Anodonta woodiana.</title>
        <authorList>
            <person name="Chen X."/>
        </authorList>
    </citation>
    <scope>NUCLEOTIDE SEQUENCE [LARGE SCALE GENOMIC DNA]</scope>
    <source>
        <strain evidence="2">MN2024</strain>
        <tissue evidence="2">Gills</tissue>
    </source>
</reference>
<dbReference type="CDD" id="cd06263">
    <property type="entry name" value="MAM"/>
    <property type="match status" value="1"/>
</dbReference>
<dbReference type="SMART" id="SM00137">
    <property type="entry name" value="MAM"/>
    <property type="match status" value="1"/>
</dbReference>
<evidence type="ECO:0000313" key="2">
    <source>
        <dbReference type="EMBL" id="KAL3867306.1"/>
    </source>
</evidence>
<keyword evidence="3" id="KW-1185">Reference proteome</keyword>
<dbReference type="SUPFAM" id="SSF49899">
    <property type="entry name" value="Concanavalin A-like lectins/glucanases"/>
    <property type="match status" value="1"/>
</dbReference>
<dbReference type="InterPro" id="IPR051560">
    <property type="entry name" value="MAM_domain-containing"/>
</dbReference>
<dbReference type="Proteomes" id="UP001634394">
    <property type="component" value="Unassembled WGS sequence"/>
</dbReference>
<accession>A0ABD3W099</accession>
<dbReference type="InterPro" id="IPR000998">
    <property type="entry name" value="MAM_dom"/>
</dbReference>
<dbReference type="Gene3D" id="2.60.120.200">
    <property type="match status" value="1"/>
</dbReference>
<evidence type="ECO:0000313" key="3">
    <source>
        <dbReference type="Proteomes" id="UP001634394"/>
    </source>
</evidence>
<dbReference type="PANTHER" id="PTHR23282">
    <property type="entry name" value="APICAL ENDOSOMAL GLYCOPROTEIN PRECURSOR"/>
    <property type="match status" value="1"/>
</dbReference>
<gene>
    <name evidence="2" type="ORF">ACJMK2_044520</name>
</gene>
<dbReference type="PANTHER" id="PTHR23282:SF101">
    <property type="entry name" value="MAM DOMAIN-CONTAINING PROTEIN"/>
    <property type="match status" value="1"/>
</dbReference>
<feature type="domain" description="MAM" evidence="1">
    <location>
        <begin position="51"/>
        <end position="172"/>
    </location>
</feature>
<protein>
    <recommendedName>
        <fullName evidence="1">MAM domain-containing protein</fullName>
    </recommendedName>
</protein>
<name>A0ABD3W099_SINWO</name>